<dbReference type="EnsemblPlants" id="MELO3C033281.2.1">
    <property type="protein sequence ID" value="MELO3C033281.2.1"/>
    <property type="gene ID" value="MELO3C033281.2"/>
</dbReference>
<name>A0A9I9EG50_CUCME</name>
<proteinExistence type="predicted"/>
<feature type="compositionally biased region" description="Basic and acidic residues" evidence="1">
    <location>
        <begin position="12"/>
        <end position="37"/>
    </location>
</feature>
<feature type="region of interest" description="Disordered" evidence="1">
    <location>
        <begin position="1"/>
        <end position="38"/>
    </location>
</feature>
<evidence type="ECO:0000256" key="1">
    <source>
        <dbReference type="SAM" id="MobiDB-lite"/>
    </source>
</evidence>
<protein>
    <submittedName>
        <fullName evidence="2">Uncharacterized protein</fullName>
    </submittedName>
</protein>
<evidence type="ECO:0000313" key="2">
    <source>
        <dbReference type="EnsemblPlants" id="MELO3C033281.2.1"/>
    </source>
</evidence>
<dbReference type="Gramene" id="MELO3C033281.2.1">
    <property type="protein sequence ID" value="MELO3C033281.2.1"/>
    <property type="gene ID" value="MELO3C033281.2"/>
</dbReference>
<feature type="compositionally biased region" description="Polar residues" evidence="1">
    <location>
        <begin position="57"/>
        <end position="86"/>
    </location>
</feature>
<organism evidence="2">
    <name type="scientific">Cucumis melo</name>
    <name type="common">Muskmelon</name>
    <dbReference type="NCBI Taxonomy" id="3656"/>
    <lineage>
        <taxon>Eukaryota</taxon>
        <taxon>Viridiplantae</taxon>
        <taxon>Streptophyta</taxon>
        <taxon>Embryophyta</taxon>
        <taxon>Tracheophyta</taxon>
        <taxon>Spermatophyta</taxon>
        <taxon>Magnoliopsida</taxon>
        <taxon>eudicotyledons</taxon>
        <taxon>Gunneridae</taxon>
        <taxon>Pentapetalae</taxon>
        <taxon>rosids</taxon>
        <taxon>fabids</taxon>
        <taxon>Cucurbitales</taxon>
        <taxon>Cucurbitaceae</taxon>
        <taxon>Benincaseae</taxon>
        <taxon>Cucumis</taxon>
    </lineage>
</organism>
<feature type="region of interest" description="Disordered" evidence="1">
    <location>
        <begin position="51"/>
        <end position="86"/>
    </location>
</feature>
<sequence length="86" mass="10237">MRDEIQTINFRIQEEAETFNHRQQQKERKREGEGERNKKLHIIMKLLDIKPTRKNRGSQLEPSKTRINSKNEIPRRSTINAVNGKV</sequence>
<reference evidence="2" key="1">
    <citation type="submission" date="2023-03" db="UniProtKB">
        <authorList>
            <consortium name="EnsemblPlants"/>
        </authorList>
    </citation>
    <scope>IDENTIFICATION</scope>
</reference>
<accession>A0A9I9EG50</accession>
<dbReference type="AlphaFoldDB" id="A0A9I9EG50"/>
<feature type="compositionally biased region" description="Polar residues" evidence="1">
    <location>
        <begin position="1"/>
        <end position="10"/>
    </location>
</feature>